<keyword evidence="2" id="KW-1185">Reference proteome</keyword>
<comment type="caution">
    <text evidence="1">The sequence shown here is derived from an EMBL/GenBank/DDBJ whole genome shotgun (WGS) entry which is preliminary data.</text>
</comment>
<sequence length="116" mass="12893">MSSRSLEYMDSRTHRPGLLAISLSDELIATLNMLAPHPKSPLIEVAWPAARPSPYLQCHHSWALFQVASWLRPESTDGIMAPDSFWAVVCHGRSLKSHQHVSGEDTFDLAETTSPI</sequence>
<evidence type="ECO:0000313" key="2">
    <source>
        <dbReference type="Proteomes" id="UP000237000"/>
    </source>
</evidence>
<dbReference type="Proteomes" id="UP000237000">
    <property type="component" value="Unassembled WGS sequence"/>
</dbReference>
<dbReference type="EMBL" id="JXTC01000827">
    <property type="protein sequence ID" value="PON36528.1"/>
    <property type="molecule type" value="Genomic_DNA"/>
</dbReference>
<accession>A0A2P5AJ19</accession>
<protein>
    <submittedName>
        <fullName evidence="1">Uncharacterized protein</fullName>
    </submittedName>
</protein>
<gene>
    <name evidence="1" type="ORF">TorRG33x02_349160</name>
</gene>
<organism evidence="1 2">
    <name type="scientific">Trema orientale</name>
    <name type="common">Charcoal tree</name>
    <name type="synonym">Celtis orientalis</name>
    <dbReference type="NCBI Taxonomy" id="63057"/>
    <lineage>
        <taxon>Eukaryota</taxon>
        <taxon>Viridiplantae</taxon>
        <taxon>Streptophyta</taxon>
        <taxon>Embryophyta</taxon>
        <taxon>Tracheophyta</taxon>
        <taxon>Spermatophyta</taxon>
        <taxon>Magnoliopsida</taxon>
        <taxon>eudicotyledons</taxon>
        <taxon>Gunneridae</taxon>
        <taxon>Pentapetalae</taxon>
        <taxon>rosids</taxon>
        <taxon>fabids</taxon>
        <taxon>Rosales</taxon>
        <taxon>Cannabaceae</taxon>
        <taxon>Trema</taxon>
    </lineage>
</organism>
<reference evidence="2" key="1">
    <citation type="submission" date="2016-06" db="EMBL/GenBank/DDBJ databases">
        <title>Parallel loss of symbiosis genes in relatives of nitrogen-fixing non-legume Parasponia.</title>
        <authorList>
            <person name="Van Velzen R."/>
            <person name="Holmer R."/>
            <person name="Bu F."/>
            <person name="Rutten L."/>
            <person name="Van Zeijl A."/>
            <person name="Liu W."/>
            <person name="Santuari L."/>
            <person name="Cao Q."/>
            <person name="Sharma T."/>
            <person name="Shen D."/>
            <person name="Roswanjaya Y."/>
            <person name="Wardhani T."/>
            <person name="Kalhor M.S."/>
            <person name="Jansen J."/>
            <person name="Van den Hoogen J."/>
            <person name="Gungor B."/>
            <person name="Hartog M."/>
            <person name="Hontelez J."/>
            <person name="Verver J."/>
            <person name="Yang W.-C."/>
            <person name="Schijlen E."/>
            <person name="Repin R."/>
            <person name="Schilthuizen M."/>
            <person name="Schranz E."/>
            <person name="Heidstra R."/>
            <person name="Miyata K."/>
            <person name="Fedorova E."/>
            <person name="Kohlen W."/>
            <person name="Bisseling T."/>
            <person name="Smit S."/>
            <person name="Geurts R."/>
        </authorList>
    </citation>
    <scope>NUCLEOTIDE SEQUENCE [LARGE SCALE GENOMIC DNA]</scope>
    <source>
        <strain evidence="2">cv. RG33-2</strain>
    </source>
</reference>
<evidence type="ECO:0000313" key="1">
    <source>
        <dbReference type="EMBL" id="PON36528.1"/>
    </source>
</evidence>
<dbReference type="InParanoid" id="A0A2P5AJ19"/>
<dbReference type="AlphaFoldDB" id="A0A2P5AJ19"/>
<proteinExistence type="predicted"/>
<name>A0A2P5AJ19_TREOI</name>